<evidence type="ECO:0000313" key="4">
    <source>
        <dbReference type="EMBL" id="WAR16793.1"/>
    </source>
</evidence>
<dbReference type="SUPFAM" id="SSF56436">
    <property type="entry name" value="C-type lectin-like"/>
    <property type="match status" value="1"/>
</dbReference>
<feature type="domain" description="C-type lectin" evidence="3">
    <location>
        <begin position="17"/>
        <end position="56"/>
    </location>
</feature>
<gene>
    <name evidence="4" type="ORF">MAR_031387</name>
</gene>
<keyword evidence="1" id="KW-1015">Disulfide bond</keyword>
<dbReference type="InterPro" id="IPR016186">
    <property type="entry name" value="C-type_lectin-like/link_sf"/>
</dbReference>
<proteinExistence type="predicted"/>
<feature type="compositionally biased region" description="Basic and acidic residues" evidence="2">
    <location>
        <begin position="7"/>
        <end position="26"/>
    </location>
</feature>
<sequence>MKTVLQTRDRHSRDFNAHQPDDHASRHDEDCVIIWHAQHWGWNDANCKLHFHYVCEINADPDIIG</sequence>
<dbReference type="PROSITE" id="PS00615">
    <property type="entry name" value="C_TYPE_LECTIN_1"/>
    <property type="match status" value="1"/>
</dbReference>
<evidence type="ECO:0000256" key="2">
    <source>
        <dbReference type="SAM" id="MobiDB-lite"/>
    </source>
</evidence>
<dbReference type="Proteomes" id="UP001164746">
    <property type="component" value="Chromosome 10"/>
</dbReference>
<evidence type="ECO:0000259" key="3">
    <source>
        <dbReference type="Pfam" id="PF00059"/>
    </source>
</evidence>
<dbReference type="Gene3D" id="3.10.100.10">
    <property type="entry name" value="Mannose-Binding Protein A, subunit A"/>
    <property type="match status" value="1"/>
</dbReference>
<name>A0ABY7F7X7_MYAAR</name>
<dbReference type="Pfam" id="PF00059">
    <property type="entry name" value="Lectin_C"/>
    <property type="match status" value="1"/>
</dbReference>
<feature type="region of interest" description="Disordered" evidence="2">
    <location>
        <begin position="1"/>
        <end position="26"/>
    </location>
</feature>
<keyword evidence="5" id="KW-1185">Reference proteome</keyword>
<evidence type="ECO:0000256" key="1">
    <source>
        <dbReference type="ARBA" id="ARBA00023157"/>
    </source>
</evidence>
<accession>A0ABY7F7X7</accession>
<dbReference type="EMBL" id="CP111021">
    <property type="protein sequence ID" value="WAR16793.1"/>
    <property type="molecule type" value="Genomic_DNA"/>
</dbReference>
<dbReference type="InterPro" id="IPR018378">
    <property type="entry name" value="C-type_lectin_CS"/>
</dbReference>
<evidence type="ECO:0000313" key="5">
    <source>
        <dbReference type="Proteomes" id="UP001164746"/>
    </source>
</evidence>
<dbReference type="InterPro" id="IPR016187">
    <property type="entry name" value="CTDL_fold"/>
</dbReference>
<protein>
    <recommendedName>
        <fullName evidence="3">C-type lectin domain-containing protein</fullName>
    </recommendedName>
</protein>
<dbReference type="InterPro" id="IPR001304">
    <property type="entry name" value="C-type_lectin-like"/>
</dbReference>
<organism evidence="4 5">
    <name type="scientific">Mya arenaria</name>
    <name type="common">Soft-shell clam</name>
    <dbReference type="NCBI Taxonomy" id="6604"/>
    <lineage>
        <taxon>Eukaryota</taxon>
        <taxon>Metazoa</taxon>
        <taxon>Spiralia</taxon>
        <taxon>Lophotrochozoa</taxon>
        <taxon>Mollusca</taxon>
        <taxon>Bivalvia</taxon>
        <taxon>Autobranchia</taxon>
        <taxon>Heteroconchia</taxon>
        <taxon>Euheterodonta</taxon>
        <taxon>Imparidentia</taxon>
        <taxon>Neoheterodontei</taxon>
        <taxon>Myida</taxon>
        <taxon>Myoidea</taxon>
        <taxon>Myidae</taxon>
        <taxon>Mya</taxon>
    </lineage>
</organism>
<reference evidence="4" key="1">
    <citation type="submission" date="2022-11" db="EMBL/GenBank/DDBJ databases">
        <title>Centuries of genome instability and evolution in soft-shell clam transmissible cancer (bioRxiv).</title>
        <authorList>
            <person name="Hart S.F.M."/>
            <person name="Yonemitsu M.A."/>
            <person name="Giersch R.M."/>
            <person name="Beal B.F."/>
            <person name="Arriagada G."/>
            <person name="Davis B.W."/>
            <person name="Ostrander E.A."/>
            <person name="Goff S.P."/>
            <person name="Metzger M.J."/>
        </authorList>
    </citation>
    <scope>NUCLEOTIDE SEQUENCE</scope>
    <source>
        <strain evidence="4">MELC-2E11</strain>
        <tissue evidence="4">Siphon/mantle</tissue>
    </source>
</reference>